<keyword evidence="4" id="KW-1185">Reference proteome</keyword>
<name>A0ABM6FFD3_9BURK</name>
<proteinExistence type="inferred from homology"/>
<dbReference type="Proteomes" id="UP000177515">
    <property type="component" value="Chromosome 2"/>
</dbReference>
<evidence type="ECO:0000256" key="1">
    <source>
        <dbReference type="ARBA" id="ARBA00007689"/>
    </source>
</evidence>
<dbReference type="SUPFAM" id="SSF54909">
    <property type="entry name" value="Dimeric alpha+beta barrel"/>
    <property type="match status" value="1"/>
</dbReference>
<accession>A0ABM6FFD3</accession>
<sequence>MFIVLLHYVQPLAAIEASLAEHRDFLDRHYRAGHFLASGPQVPRIGGVILVRRLDRRQLDAVLAEDPFYREGLARYDIIEFTPSKFADGAEPLFVPAG</sequence>
<comment type="similarity">
    <text evidence="1">Belongs to the YciI family.</text>
</comment>
<dbReference type="InterPro" id="IPR011008">
    <property type="entry name" value="Dimeric_a/b-barrel"/>
</dbReference>
<evidence type="ECO:0000313" key="4">
    <source>
        <dbReference type="Proteomes" id="UP000177515"/>
    </source>
</evidence>
<evidence type="ECO:0000313" key="3">
    <source>
        <dbReference type="EMBL" id="AOZ10501.1"/>
    </source>
</evidence>
<dbReference type="Pfam" id="PF03795">
    <property type="entry name" value="YCII"/>
    <property type="match status" value="1"/>
</dbReference>
<dbReference type="Gene3D" id="3.30.70.1060">
    <property type="entry name" value="Dimeric alpha+beta barrel"/>
    <property type="match status" value="1"/>
</dbReference>
<protein>
    <submittedName>
        <fullName evidence="3">GTP cyclohydrolase</fullName>
    </submittedName>
</protein>
<dbReference type="PANTHER" id="PTHR37828">
    <property type="entry name" value="GSR2449 PROTEIN"/>
    <property type="match status" value="1"/>
</dbReference>
<organism evidence="3 4">
    <name type="scientific">Cupriavidus malaysiensis</name>
    <dbReference type="NCBI Taxonomy" id="367825"/>
    <lineage>
        <taxon>Bacteria</taxon>
        <taxon>Pseudomonadati</taxon>
        <taxon>Pseudomonadota</taxon>
        <taxon>Betaproteobacteria</taxon>
        <taxon>Burkholderiales</taxon>
        <taxon>Burkholderiaceae</taxon>
        <taxon>Cupriavidus</taxon>
    </lineage>
</organism>
<dbReference type="RefSeq" id="WP_071017929.1">
    <property type="nucleotide sequence ID" value="NZ_CP017755.1"/>
</dbReference>
<reference evidence="3 4" key="1">
    <citation type="submission" date="2016-10" db="EMBL/GenBank/DDBJ databases">
        <title>Complete genome sequences of three Cupriavidus strains isolated from various Malaysian environments.</title>
        <authorList>
            <person name="Abdullah A.A.-A."/>
            <person name="Shafie N.A.H."/>
            <person name="Lau N.S."/>
        </authorList>
    </citation>
    <scope>NUCLEOTIDE SEQUENCE [LARGE SCALE GENOMIC DNA]</scope>
    <source>
        <strain evidence="3 4">USMAA1020</strain>
    </source>
</reference>
<dbReference type="EMBL" id="CP017755">
    <property type="protein sequence ID" value="AOZ10501.1"/>
    <property type="molecule type" value="Genomic_DNA"/>
</dbReference>
<gene>
    <name evidence="3" type="ORF">BKK80_33605</name>
</gene>
<feature type="domain" description="YCII-related" evidence="2">
    <location>
        <begin position="1"/>
        <end position="82"/>
    </location>
</feature>
<evidence type="ECO:0000259" key="2">
    <source>
        <dbReference type="Pfam" id="PF03795"/>
    </source>
</evidence>
<dbReference type="PANTHER" id="PTHR37828:SF1">
    <property type="entry name" value="YCII-RELATED DOMAIN-CONTAINING PROTEIN"/>
    <property type="match status" value="1"/>
</dbReference>
<dbReference type="InterPro" id="IPR005545">
    <property type="entry name" value="YCII"/>
</dbReference>